<dbReference type="Proteomes" id="UP001515500">
    <property type="component" value="Chromosome 14"/>
</dbReference>
<evidence type="ECO:0000313" key="6">
    <source>
        <dbReference type="Proteomes" id="UP001515500"/>
    </source>
</evidence>
<dbReference type="RefSeq" id="XP_039138235.1">
    <property type="nucleotide sequence ID" value="XM_039282301.1"/>
</dbReference>
<gene>
    <name evidence="7 8" type="primary">LOC120275656</name>
</gene>
<dbReference type="Pfam" id="PF05633">
    <property type="entry name" value="ROH1-like"/>
    <property type="match status" value="2"/>
</dbReference>
<dbReference type="AlphaFoldDB" id="A0AB40CFQ7"/>
<comment type="similarity">
    <text evidence="5">Belongs to the ROH1 family.</text>
</comment>
<organism evidence="6 7">
    <name type="scientific">Dioscorea cayennensis subsp. rotundata</name>
    <name type="common">White Guinea yam</name>
    <name type="synonym">Dioscorea rotundata</name>
    <dbReference type="NCBI Taxonomy" id="55577"/>
    <lineage>
        <taxon>Eukaryota</taxon>
        <taxon>Viridiplantae</taxon>
        <taxon>Streptophyta</taxon>
        <taxon>Embryophyta</taxon>
        <taxon>Tracheophyta</taxon>
        <taxon>Spermatophyta</taxon>
        <taxon>Magnoliopsida</taxon>
        <taxon>Liliopsida</taxon>
        <taxon>Dioscoreales</taxon>
        <taxon>Dioscoreaceae</taxon>
        <taxon>Dioscorea</taxon>
    </lineage>
</organism>
<evidence type="ECO:0000313" key="7">
    <source>
        <dbReference type="RefSeq" id="XP_039138234.1"/>
    </source>
</evidence>
<keyword evidence="4" id="KW-0472">Membrane</keyword>
<protein>
    <submittedName>
        <fullName evidence="7 8">UPF0496 protein 4-like</fullName>
    </submittedName>
</protein>
<proteinExistence type="inferred from homology"/>
<evidence type="ECO:0000256" key="5">
    <source>
        <dbReference type="ARBA" id="ARBA00035114"/>
    </source>
</evidence>
<dbReference type="RefSeq" id="XP_039138234.1">
    <property type="nucleotide sequence ID" value="XM_039282300.1"/>
</dbReference>
<sequence>MSQTHHGQWTFRQFGNPLRGFFSKKPYLSPELLSLLHVFEQSLAESLRKLMAVDNKDVLSLSWMRVAMDTLCTIHDSLKTLITDLKFPSSDWDNKWINMYLEDSVKLLDICIALISEVSRLDQCQLWLRYSVHLLDPANKYPPEKAKKAHTCLQDWMQKIRSSSPKLESCPATLQVLGGNLYFGKVKDSGKGEILGRALYGLKVVTVFICSLLVAAFSGHSKPLLLDLDVPRKFTWSVAFTDLQAYVNNEIMNLFPSGKVASPREVEAVRLAVEKFTISNHVNCNEVALAPVSNKNQEEQGLQETVSKLIKSAEELDRGLDLLSKQVNTFFKIVLTGRDALLNTLRGSDFTPESNKDANLKAMNL</sequence>
<dbReference type="PANTHER" id="PTHR31509">
    <property type="entry name" value="BPS1-LIKE PROTEIN"/>
    <property type="match status" value="1"/>
</dbReference>
<keyword evidence="6" id="KW-1185">Reference proteome</keyword>
<reference evidence="7 8" key="1">
    <citation type="submission" date="2025-04" db="UniProtKB">
        <authorList>
            <consortium name="RefSeq"/>
        </authorList>
    </citation>
    <scope>IDENTIFICATION</scope>
</reference>
<evidence type="ECO:0000256" key="2">
    <source>
        <dbReference type="ARBA" id="ARBA00022692"/>
    </source>
</evidence>
<evidence type="ECO:0000256" key="1">
    <source>
        <dbReference type="ARBA" id="ARBA00004167"/>
    </source>
</evidence>
<evidence type="ECO:0000313" key="8">
    <source>
        <dbReference type="RefSeq" id="XP_039138235.1"/>
    </source>
</evidence>
<evidence type="ECO:0000256" key="4">
    <source>
        <dbReference type="ARBA" id="ARBA00023136"/>
    </source>
</evidence>
<dbReference type="GO" id="GO:0016020">
    <property type="term" value="C:membrane"/>
    <property type="evidence" value="ECO:0007669"/>
    <property type="project" value="UniProtKB-SubCell"/>
</dbReference>
<comment type="subcellular location">
    <subcellularLocation>
        <location evidence="1">Membrane</location>
        <topology evidence="1">Single-pass membrane protein</topology>
    </subcellularLocation>
</comment>
<keyword evidence="3" id="KW-1133">Transmembrane helix</keyword>
<dbReference type="GeneID" id="120275656"/>
<keyword evidence="2" id="KW-0812">Transmembrane</keyword>
<accession>A0AB40CFQ7</accession>
<name>A0AB40CFQ7_DIOCR</name>
<evidence type="ECO:0000256" key="3">
    <source>
        <dbReference type="ARBA" id="ARBA00022989"/>
    </source>
</evidence>
<dbReference type="InterPro" id="IPR008511">
    <property type="entry name" value="ROH1-like"/>
</dbReference>